<gene>
    <name evidence="2" type="ORF">M8009_09610</name>
</gene>
<proteinExistence type="predicted"/>
<evidence type="ECO:0000313" key="2">
    <source>
        <dbReference type="EMBL" id="MCL7940553.1"/>
    </source>
</evidence>
<evidence type="ECO:0000259" key="1">
    <source>
        <dbReference type="Pfam" id="PF03446"/>
    </source>
</evidence>
<accession>A0ABT0T150</accession>
<sequence length="91" mass="10329">MDFQDLDEWGGRWPLTWRQAITSWSFGTVAMKRSHSFAQQYNTAYVDAPCQLPSQCDVVITMLADDQASDTVHFGEDGLFAKLDETDGNHR</sequence>
<name>A0ABT0T150_9GAMM</name>
<dbReference type="Pfam" id="PF03446">
    <property type="entry name" value="NAD_binding_2"/>
    <property type="match status" value="1"/>
</dbReference>
<organism evidence="2 3">
    <name type="scientific">Halomonas gemina</name>
    <dbReference type="NCBI Taxonomy" id="2945105"/>
    <lineage>
        <taxon>Bacteria</taxon>
        <taxon>Pseudomonadati</taxon>
        <taxon>Pseudomonadota</taxon>
        <taxon>Gammaproteobacteria</taxon>
        <taxon>Oceanospirillales</taxon>
        <taxon>Halomonadaceae</taxon>
        <taxon>Halomonas</taxon>
    </lineage>
</organism>
<evidence type="ECO:0000313" key="3">
    <source>
        <dbReference type="Proteomes" id="UP001165369"/>
    </source>
</evidence>
<keyword evidence="3" id="KW-1185">Reference proteome</keyword>
<reference evidence="2" key="1">
    <citation type="submission" date="2022-05" db="EMBL/GenBank/DDBJ databases">
        <title>Halomonas geminus sp. nov. and Halomonas llamarensis sp. nov. isolated from high-altitude salars of the Atacama Desert.</title>
        <authorList>
            <person name="Hintersatz C."/>
            <person name="Rojas L.A."/>
            <person name="Wei T.-S."/>
            <person name="Kutschke S."/>
            <person name="Lehmann F."/>
            <person name="Jain R."/>
            <person name="Pollmann K."/>
        </authorList>
    </citation>
    <scope>NUCLEOTIDE SEQUENCE</scope>
    <source>
        <strain evidence="2">ATCH28</strain>
    </source>
</reference>
<comment type="caution">
    <text evidence="2">The sequence shown here is derived from an EMBL/GenBank/DDBJ whole genome shotgun (WGS) entry which is preliminary data.</text>
</comment>
<dbReference type="Proteomes" id="UP001165369">
    <property type="component" value="Unassembled WGS sequence"/>
</dbReference>
<dbReference type="EMBL" id="JAMJPK010000004">
    <property type="protein sequence ID" value="MCL7940553.1"/>
    <property type="molecule type" value="Genomic_DNA"/>
</dbReference>
<dbReference type="InterPro" id="IPR006115">
    <property type="entry name" value="6PGDH_NADP-bd"/>
</dbReference>
<dbReference type="Gene3D" id="3.40.50.720">
    <property type="entry name" value="NAD(P)-binding Rossmann-like Domain"/>
    <property type="match status" value="1"/>
</dbReference>
<protein>
    <recommendedName>
        <fullName evidence="1">6-phosphogluconate dehydrogenase NADP-binding domain-containing protein</fullName>
    </recommendedName>
</protein>
<feature type="domain" description="6-phosphogluconate dehydrogenase NADP-binding" evidence="1">
    <location>
        <begin position="37"/>
        <end position="85"/>
    </location>
</feature>